<dbReference type="InterPro" id="IPR011048">
    <property type="entry name" value="Haem_d1_sf"/>
</dbReference>
<evidence type="ECO:0000313" key="3">
    <source>
        <dbReference type="EMBL" id="MFD0923004.1"/>
    </source>
</evidence>
<accession>A0ABW3FXE0</accession>
<dbReference type="PANTHER" id="PTHR30344">
    <property type="entry name" value="6-PHOSPHOGLUCONOLACTONASE-RELATED"/>
    <property type="match status" value="1"/>
</dbReference>
<proteinExistence type="inferred from homology"/>
<comment type="caution">
    <text evidence="3">The sequence shown here is derived from an EMBL/GenBank/DDBJ whole genome shotgun (WGS) entry which is preliminary data.</text>
</comment>
<dbReference type="PANTHER" id="PTHR30344:SF1">
    <property type="entry name" value="6-PHOSPHOGLUCONOLACTONASE"/>
    <property type="match status" value="1"/>
</dbReference>
<comment type="similarity">
    <text evidence="1">Belongs to the cycloisomerase 2 family.</text>
</comment>
<sequence>MMRRSFLTAVGLSAVGAATAPTAAPGSGGAVAARPRGLLALIGSYTSSNPAGRGLEIARRAPSGALESAGVVDGVPDASFFAWSPDHRFVYVTNERPDGSVTAIEVTGHRPRVLNSRSTRGAGPTHLAVHPDGDFLFTANYTDGSVVVHRRDADGSIGESTDLVRHPGSEPHAHQVVVDPSKRWVISVDLGDDSVFVYALDHGTGELTEHQHLQLPTGTGPRHLVFHPDAERAYLVAELRSEVTVLAWDAEDGRLTPGLVVGTRRDGASGENYPGEIAVSRDGRFVHASNRGDDDIAVFAVDGPGLRPIGNTPAGGNWPRHFALAPEETSLYVANQRSGTITRLSRDPDSGALSPSPDRYDCPSVAAITFHG</sequence>
<dbReference type="InterPro" id="IPR050282">
    <property type="entry name" value="Cycloisomerase_2"/>
</dbReference>
<dbReference type="PROSITE" id="PS51318">
    <property type="entry name" value="TAT"/>
    <property type="match status" value="1"/>
</dbReference>
<dbReference type="SUPFAM" id="SSF51004">
    <property type="entry name" value="C-terminal (heme d1) domain of cytochrome cd1-nitrite reductase"/>
    <property type="match status" value="1"/>
</dbReference>
<name>A0ABW3FXE0_9PSEU</name>
<gene>
    <name evidence="3" type="ORF">ACFQ16_24940</name>
</gene>
<reference evidence="4" key="1">
    <citation type="journal article" date="2019" name="Int. J. Syst. Evol. Microbiol.">
        <title>The Global Catalogue of Microorganisms (GCM) 10K type strain sequencing project: providing services to taxonomists for standard genome sequencing and annotation.</title>
        <authorList>
            <consortium name="The Broad Institute Genomics Platform"/>
            <consortium name="The Broad Institute Genome Sequencing Center for Infectious Disease"/>
            <person name="Wu L."/>
            <person name="Ma J."/>
        </authorList>
    </citation>
    <scope>NUCLEOTIDE SEQUENCE [LARGE SCALE GENOMIC DNA]</scope>
    <source>
        <strain evidence="4">CCUG 56401</strain>
    </source>
</reference>
<keyword evidence="2" id="KW-0732">Signal</keyword>
<feature type="signal peptide" evidence="2">
    <location>
        <begin position="1"/>
        <end position="23"/>
    </location>
</feature>
<dbReference type="RefSeq" id="WP_263252189.1">
    <property type="nucleotide sequence ID" value="NZ_BAABLT010000030.1"/>
</dbReference>
<dbReference type="EMBL" id="JBHTIW010000027">
    <property type="protein sequence ID" value="MFD0923004.1"/>
    <property type="molecule type" value="Genomic_DNA"/>
</dbReference>
<evidence type="ECO:0000313" key="4">
    <source>
        <dbReference type="Proteomes" id="UP001597018"/>
    </source>
</evidence>
<dbReference type="Proteomes" id="UP001597018">
    <property type="component" value="Unassembled WGS sequence"/>
</dbReference>
<dbReference type="InterPro" id="IPR015943">
    <property type="entry name" value="WD40/YVTN_repeat-like_dom_sf"/>
</dbReference>
<dbReference type="Pfam" id="PF10282">
    <property type="entry name" value="Lactonase"/>
    <property type="match status" value="1"/>
</dbReference>
<dbReference type="Gene3D" id="2.130.10.10">
    <property type="entry name" value="YVTN repeat-like/Quinoprotein amine dehydrogenase"/>
    <property type="match status" value="1"/>
</dbReference>
<dbReference type="InterPro" id="IPR019405">
    <property type="entry name" value="Lactonase_7-beta_prop"/>
</dbReference>
<evidence type="ECO:0000256" key="1">
    <source>
        <dbReference type="ARBA" id="ARBA00005564"/>
    </source>
</evidence>
<protein>
    <submittedName>
        <fullName evidence="3">Lactonase family protein</fullName>
    </submittedName>
</protein>
<organism evidence="3 4">
    <name type="scientific">Saccharopolyspora rosea</name>
    <dbReference type="NCBI Taxonomy" id="524884"/>
    <lineage>
        <taxon>Bacteria</taxon>
        <taxon>Bacillati</taxon>
        <taxon>Actinomycetota</taxon>
        <taxon>Actinomycetes</taxon>
        <taxon>Pseudonocardiales</taxon>
        <taxon>Pseudonocardiaceae</taxon>
        <taxon>Saccharopolyspora</taxon>
    </lineage>
</organism>
<dbReference type="InterPro" id="IPR006311">
    <property type="entry name" value="TAT_signal"/>
</dbReference>
<evidence type="ECO:0000256" key="2">
    <source>
        <dbReference type="SAM" id="SignalP"/>
    </source>
</evidence>
<feature type="chain" id="PRO_5046007770" evidence="2">
    <location>
        <begin position="24"/>
        <end position="372"/>
    </location>
</feature>
<keyword evidence="4" id="KW-1185">Reference proteome</keyword>